<keyword evidence="2" id="KW-0812">Transmembrane</keyword>
<dbReference type="AlphaFoldDB" id="A0AAU7R1I0"/>
<evidence type="ECO:0000256" key="1">
    <source>
        <dbReference type="SAM" id="MobiDB-lite"/>
    </source>
</evidence>
<feature type="region of interest" description="Disordered" evidence="1">
    <location>
        <begin position="67"/>
        <end position="122"/>
    </location>
</feature>
<sequence>MTEVEGVVGQEDRPRTGPGSHRHGLPRTRSALRRLRRRRRLMLEGLAAFLCLAALAVYLGVERHDTPREEHAGVPVAPPGRVGLPNEADDRVVNPGLRPRQRPPSPSPTPSTPSPTPALPPTVTVTRAEVPATVDLTAAGPTDWVHWGLAGADRTVRKRGGSGEIRDEGGRGRRESFSNNPEAYAWRDGNPVASSSGTMSGVYTCNRGSGFNLAVAADGHQRTVRLYAGLWMARGRLDVRVSGGGPVTTLRMEDPHTALTTEFTVRFRAPRGAKLLLSWTVEESLGDCGNVSLQAVALR</sequence>
<feature type="compositionally biased region" description="Basic residues" evidence="1">
    <location>
        <begin position="20"/>
        <end position="31"/>
    </location>
</feature>
<dbReference type="EMBL" id="CP157974">
    <property type="protein sequence ID" value="XBT82346.1"/>
    <property type="molecule type" value="Genomic_DNA"/>
</dbReference>
<feature type="region of interest" description="Disordered" evidence="1">
    <location>
        <begin position="157"/>
        <end position="183"/>
    </location>
</feature>
<keyword evidence="2" id="KW-1133">Transmembrane helix</keyword>
<feature type="compositionally biased region" description="Basic and acidic residues" evidence="1">
    <location>
        <begin position="164"/>
        <end position="176"/>
    </location>
</feature>
<dbReference type="RefSeq" id="WP_349878785.1">
    <property type="nucleotide sequence ID" value="NZ_CP157974.1"/>
</dbReference>
<protein>
    <submittedName>
        <fullName evidence="3">Uncharacterized protein</fullName>
    </submittedName>
</protein>
<evidence type="ECO:0000256" key="2">
    <source>
        <dbReference type="SAM" id="Phobius"/>
    </source>
</evidence>
<gene>
    <name evidence="3" type="ORF">ABIH81_02235</name>
</gene>
<proteinExistence type="predicted"/>
<feature type="region of interest" description="Disordered" evidence="1">
    <location>
        <begin position="1"/>
        <end position="31"/>
    </location>
</feature>
<reference evidence="3" key="1">
    <citation type="submission" date="2024-06" db="EMBL/GenBank/DDBJ databases">
        <title>Micromonospora sp. strain HUAS YX12 genome sequences.</title>
        <authorList>
            <person name="Mo P."/>
        </authorList>
    </citation>
    <scope>NUCLEOTIDE SEQUENCE</scope>
    <source>
        <strain evidence="3">HUAS YX12</strain>
    </source>
</reference>
<feature type="compositionally biased region" description="Pro residues" evidence="1">
    <location>
        <begin position="102"/>
        <end position="120"/>
    </location>
</feature>
<evidence type="ECO:0000313" key="3">
    <source>
        <dbReference type="EMBL" id="XBT82346.1"/>
    </source>
</evidence>
<feature type="transmembrane region" description="Helical" evidence="2">
    <location>
        <begin position="41"/>
        <end position="61"/>
    </location>
</feature>
<keyword evidence="2" id="KW-0472">Membrane</keyword>
<organism evidence="3">
    <name type="scientific">Micromonospora sp. HUAS YX12</name>
    <dbReference type="NCBI Taxonomy" id="3156396"/>
    <lineage>
        <taxon>Bacteria</taxon>
        <taxon>Bacillati</taxon>
        <taxon>Actinomycetota</taxon>
        <taxon>Actinomycetes</taxon>
        <taxon>Micromonosporales</taxon>
        <taxon>Micromonosporaceae</taxon>
        <taxon>Micromonospora</taxon>
    </lineage>
</organism>
<accession>A0AAU7R1I0</accession>
<name>A0AAU7R1I0_9ACTN</name>